<dbReference type="Gene3D" id="3.90.290.10">
    <property type="entry name" value="TGF-beta binding (TB) domain"/>
    <property type="match status" value="1"/>
</dbReference>
<dbReference type="InterPro" id="IPR018097">
    <property type="entry name" value="EGF_Ca-bd_CS"/>
</dbReference>
<keyword evidence="3" id="KW-0272">Extracellular matrix</keyword>
<dbReference type="FunFam" id="2.10.25.10:FF:000019">
    <property type="entry name" value="latent-transforming growth factor beta-binding protein 1 isoform X2"/>
    <property type="match status" value="1"/>
</dbReference>
<keyword evidence="4" id="KW-0245">EGF-like domain</keyword>
<organism evidence="10 11">
    <name type="scientific">Neotoma lepida</name>
    <name type="common">Desert woodrat</name>
    <dbReference type="NCBI Taxonomy" id="56216"/>
    <lineage>
        <taxon>Eukaryota</taxon>
        <taxon>Metazoa</taxon>
        <taxon>Chordata</taxon>
        <taxon>Craniata</taxon>
        <taxon>Vertebrata</taxon>
        <taxon>Euteleostomi</taxon>
        <taxon>Mammalia</taxon>
        <taxon>Eutheria</taxon>
        <taxon>Euarchontoglires</taxon>
        <taxon>Glires</taxon>
        <taxon>Rodentia</taxon>
        <taxon>Myomorpha</taxon>
        <taxon>Muroidea</taxon>
        <taxon>Cricetidae</taxon>
        <taxon>Neotominae</taxon>
        <taxon>Neotoma</taxon>
    </lineage>
</organism>
<protein>
    <recommendedName>
        <fullName evidence="9">TB domain-containing protein</fullName>
    </recommendedName>
</protein>
<dbReference type="InterPro" id="IPR036773">
    <property type="entry name" value="TB_dom_sf"/>
</dbReference>
<keyword evidence="6" id="KW-0677">Repeat</keyword>
<dbReference type="Pfam" id="PF07645">
    <property type="entry name" value="EGF_CA"/>
    <property type="match status" value="2"/>
</dbReference>
<evidence type="ECO:0000313" key="11">
    <source>
        <dbReference type="Proteomes" id="UP000092124"/>
    </source>
</evidence>
<dbReference type="SUPFAM" id="SSF57581">
    <property type="entry name" value="TB module/8-cys domain"/>
    <property type="match status" value="1"/>
</dbReference>
<dbReference type="CDD" id="cd00054">
    <property type="entry name" value="EGF_CA"/>
    <property type="match status" value="1"/>
</dbReference>
<dbReference type="Gene3D" id="2.10.25.10">
    <property type="entry name" value="Laminin"/>
    <property type="match status" value="2"/>
</dbReference>
<dbReference type="InterPro" id="IPR051145">
    <property type="entry name" value="GAS-SHBG-PROS"/>
</dbReference>
<dbReference type="InterPro" id="IPR000152">
    <property type="entry name" value="EGF-type_Asp/Asn_hydroxyl_site"/>
</dbReference>
<evidence type="ECO:0000256" key="7">
    <source>
        <dbReference type="ARBA" id="ARBA00023157"/>
    </source>
</evidence>
<dbReference type="STRING" id="56216.A0A1A6HBT7"/>
<dbReference type="InterPro" id="IPR017878">
    <property type="entry name" value="TB_dom"/>
</dbReference>
<evidence type="ECO:0000256" key="2">
    <source>
        <dbReference type="ARBA" id="ARBA00022525"/>
    </source>
</evidence>
<sequence length="248" mass="27034">MSEEKGPCYRLVSSGRQCMHPLSVHLTKQICCCSVGKAWGPHCEKCPLPGTAKEEPVEALTSREHGPGVAEPEVVIEKTSPPVPVEVAPEASTSSASQVIAPTQVTEINECTVNPDICGAGHCINLPVRYTCICYDGYRFSEQQRKCVDVDECLRPDVCREGRCINTVGAFRCEYCDSGYRMTRRGHCEGNVPVDRDINCQQLKTNVKILMNANTIISALMGNAGTQRAPSSVCATRVTEHLCLETTV</sequence>
<dbReference type="InterPro" id="IPR000742">
    <property type="entry name" value="EGF"/>
</dbReference>
<dbReference type="EMBL" id="LZPO01035538">
    <property type="protein sequence ID" value="OBS75741.1"/>
    <property type="molecule type" value="Genomic_DNA"/>
</dbReference>
<keyword evidence="11" id="KW-1185">Reference proteome</keyword>
<keyword evidence="8" id="KW-0325">Glycoprotein</keyword>
<feature type="non-terminal residue" evidence="10">
    <location>
        <position position="248"/>
    </location>
</feature>
<dbReference type="Proteomes" id="UP000092124">
    <property type="component" value="Unassembled WGS sequence"/>
</dbReference>
<gene>
    <name evidence="10" type="ORF">A6R68_17807</name>
</gene>
<evidence type="ECO:0000256" key="4">
    <source>
        <dbReference type="ARBA" id="ARBA00022536"/>
    </source>
</evidence>
<keyword evidence="2" id="KW-0964">Secreted</keyword>
<dbReference type="PANTHER" id="PTHR24040">
    <property type="entry name" value="LAMININ G-LIKE DOMAIN-CONTAINING PROTEIN"/>
    <property type="match status" value="1"/>
</dbReference>
<dbReference type="InterPro" id="IPR049883">
    <property type="entry name" value="NOTCH1_EGF-like"/>
</dbReference>
<accession>A0A1A6HBT7</accession>
<reference evidence="10 11" key="1">
    <citation type="submission" date="2016-06" db="EMBL/GenBank/DDBJ databases">
        <title>The Draft Genome Sequence and Annotation of the Desert Woodrat Neotoma lepida.</title>
        <authorList>
            <person name="Campbell M."/>
            <person name="Oakeson K.F."/>
            <person name="Yandell M."/>
            <person name="Halpert J.R."/>
            <person name="Dearing D."/>
        </authorList>
    </citation>
    <scope>NUCLEOTIDE SEQUENCE [LARGE SCALE GENOMIC DNA]</scope>
    <source>
        <strain evidence="10">417</strain>
        <tissue evidence="10">Liver</tissue>
    </source>
</reference>
<feature type="domain" description="TB" evidence="9">
    <location>
        <begin position="6"/>
        <end position="52"/>
    </location>
</feature>
<comment type="subcellular location">
    <subcellularLocation>
        <location evidence="1">Secreted</location>
        <location evidence="1">Extracellular space</location>
        <location evidence="1">Extracellular matrix</location>
    </subcellularLocation>
</comment>
<dbReference type="PROSITE" id="PS01187">
    <property type="entry name" value="EGF_CA"/>
    <property type="match status" value="1"/>
</dbReference>
<dbReference type="SUPFAM" id="SSF57196">
    <property type="entry name" value="EGF/Laminin"/>
    <property type="match status" value="1"/>
</dbReference>
<comment type="caution">
    <text evidence="10">The sequence shown here is derived from an EMBL/GenBank/DDBJ whole genome shotgun (WGS) entry which is preliminary data.</text>
</comment>
<evidence type="ECO:0000313" key="10">
    <source>
        <dbReference type="EMBL" id="OBS75741.1"/>
    </source>
</evidence>
<dbReference type="Pfam" id="PF00683">
    <property type="entry name" value="TB"/>
    <property type="match status" value="1"/>
</dbReference>
<evidence type="ECO:0000259" key="9">
    <source>
        <dbReference type="PROSITE" id="PS51364"/>
    </source>
</evidence>
<name>A0A1A6HBT7_NEOLE</name>
<evidence type="ECO:0000256" key="6">
    <source>
        <dbReference type="ARBA" id="ARBA00022737"/>
    </source>
</evidence>
<dbReference type="OrthoDB" id="4062651at2759"/>
<dbReference type="SMART" id="SM00181">
    <property type="entry name" value="EGF"/>
    <property type="match status" value="2"/>
</dbReference>
<keyword evidence="5" id="KW-0732">Signal</keyword>
<evidence type="ECO:0000256" key="8">
    <source>
        <dbReference type="ARBA" id="ARBA00023180"/>
    </source>
</evidence>
<dbReference type="PANTHER" id="PTHR24040:SF13">
    <property type="entry name" value="FIBROPELLIN-1"/>
    <property type="match status" value="1"/>
</dbReference>
<keyword evidence="7" id="KW-1015">Disulfide bond</keyword>
<dbReference type="AlphaFoldDB" id="A0A1A6HBT7"/>
<dbReference type="PROSITE" id="PS00010">
    <property type="entry name" value="ASX_HYDROXYL"/>
    <property type="match status" value="1"/>
</dbReference>
<dbReference type="SMART" id="SM00179">
    <property type="entry name" value="EGF_CA"/>
    <property type="match status" value="2"/>
</dbReference>
<evidence type="ECO:0000256" key="5">
    <source>
        <dbReference type="ARBA" id="ARBA00022729"/>
    </source>
</evidence>
<evidence type="ECO:0000256" key="1">
    <source>
        <dbReference type="ARBA" id="ARBA00004498"/>
    </source>
</evidence>
<dbReference type="PROSITE" id="PS51364">
    <property type="entry name" value="TB"/>
    <property type="match status" value="1"/>
</dbReference>
<dbReference type="InterPro" id="IPR001881">
    <property type="entry name" value="EGF-like_Ca-bd_dom"/>
</dbReference>
<dbReference type="GO" id="GO:0005509">
    <property type="term" value="F:calcium ion binding"/>
    <property type="evidence" value="ECO:0007669"/>
    <property type="project" value="InterPro"/>
</dbReference>
<evidence type="ECO:0000256" key="3">
    <source>
        <dbReference type="ARBA" id="ARBA00022530"/>
    </source>
</evidence>
<dbReference type="FunFam" id="2.10.25.10:FF:000198">
    <property type="entry name" value="latent-transforming growth factor beta-binding protein 1 isoform X1"/>
    <property type="match status" value="1"/>
</dbReference>
<proteinExistence type="predicted"/>